<protein>
    <submittedName>
        <fullName evidence="1">Uncharacterized protein</fullName>
    </submittedName>
</protein>
<name>A0AC61SD65_9EURY</name>
<dbReference type="Proteomes" id="UP000315423">
    <property type="component" value="Unassembled WGS sequence"/>
</dbReference>
<gene>
    <name evidence="1" type="ORF">C5S46_00175</name>
</gene>
<reference evidence="1" key="1">
    <citation type="submission" date="2018-09" db="EMBL/GenBank/DDBJ databases">
        <title>A genomic encyclopedia of anaerobic methanotrophic archaea.</title>
        <authorList>
            <person name="Skennerton C.T."/>
            <person name="Chadwick G.L."/>
            <person name="Laso-Perez R."/>
            <person name="Leu A.O."/>
            <person name="Speth D.R."/>
            <person name="Yu H."/>
            <person name="Morgan-Lang C."/>
            <person name="Hatzenpichler R."/>
            <person name="Goudeau D."/>
            <person name="Malmstrom R."/>
            <person name="Woyke T."/>
            <person name="Hallam S."/>
            <person name="Tyson G.W."/>
            <person name="Wegener G."/>
            <person name="Boetius A."/>
            <person name="Orphan V.J."/>
        </authorList>
    </citation>
    <scope>NUCLEOTIDE SEQUENCE</scope>
    <source>
        <strain evidence="1">CONS3730D10UFb2</strain>
    </source>
</reference>
<sequence>MKKVTLYVSGNVQRVGYRAKVKSIAKALGIKGSIQNLPGGKVKIIAQGEQTELNKLIHDINISNNLINVTNIKQEYSIPSDDYEDFDKVVGGGETDERLDNALDLFKKLIAVTEDGFNRLENKQDQTIDKISDLGKELGDKIDQVGYKVDQVGYKVDQSRIEISSDIHSLRDDFNTLFDARISKMEYELTEIKDKIVVLESSSSYNLTDKRKT</sequence>
<evidence type="ECO:0000313" key="1">
    <source>
        <dbReference type="EMBL" id="TKY92537.1"/>
    </source>
</evidence>
<accession>A0AC61SD65</accession>
<proteinExistence type="predicted"/>
<evidence type="ECO:0000313" key="2">
    <source>
        <dbReference type="Proteomes" id="UP000315423"/>
    </source>
</evidence>
<dbReference type="EMBL" id="QYBA01000005">
    <property type="protein sequence ID" value="TKY92537.1"/>
    <property type="molecule type" value="Genomic_DNA"/>
</dbReference>
<comment type="caution">
    <text evidence="1">The sequence shown here is derived from an EMBL/GenBank/DDBJ whole genome shotgun (WGS) entry which is preliminary data.</text>
</comment>
<organism evidence="1 2">
    <name type="scientific">Candidatus Methanomarinus sp</name>
    <dbReference type="NCBI Taxonomy" id="3386244"/>
    <lineage>
        <taxon>Archaea</taxon>
        <taxon>Methanobacteriati</taxon>
        <taxon>Methanobacteriota</taxon>
        <taxon>Stenosarchaea group</taxon>
        <taxon>Methanomicrobia</taxon>
        <taxon>Methanosarcinales</taxon>
        <taxon>ANME-2 cluster</taxon>
        <taxon>Candidatus Methanocomedenaceae</taxon>
        <taxon>Candidatus Methanomarinus</taxon>
    </lineage>
</organism>